<evidence type="ECO:0000256" key="1">
    <source>
        <dbReference type="SAM" id="MobiDB-lite"/>
    </source>
</evidence>
<dbReference type="NCBIfam" id="TIGR02867">
    <property type="entry name" value="spore_II_P"/>
    <property type="match status" value="1"/>
</dbReference>
<keyword evidence="4" id="KW-1185">Reference proteome</keyword>
<sequence length="413" mass="46492">MKKRKAETVVTAGIWVGMAALAVYIVIKGLALEKSTLEHMLYQVQQQAIEMYLPGVTREYGETMTGWLWEKIESRLLPASADIQREGQEETDQATSSKIMEENTEFLEAKLLEENQEAGPPESGYENTGGVDAQSTQAEQASTTGGVAENQIKQPVTDIPLEKFQDFEFVMSNFYTVDKTTSMSSEQLDAPALVQMDMRMKTDNSQPQILIYHSHSQEEFIDSIPGEASTTIVGVGEYLASLLRDTYGYQVIHVTDTFDIVNGKLDRNQAYTYAQERVEAILEENPSVEVVIDLHRDGVPDDKRLVTNINGKETAKIMFFNGLSRTNQNGEISYLPNPYIKENLAFSLQMMLESKKYYPDLARTIYLRGYRYNLHLRPKTLLVECGAQTNTVQEEMNAMEPLADILNKVLTGS</sequence>
<keyword evidence="2" id="KW-1133">Transmembrane helix</keyword>
<evidence type="ECO:0000313" key="3">
    <source>
        <dbReference type="EMBL" id="NSJ85209.1"/>
    </source>
</evidence>
<proteinExistence type="predicted"/>
<dbReference type="InterPro" id="IPR010897">
    <property type="entry name" value="Spore_II_P"/>
</dbReference>
<feature type="region of interest" description="Disordered" evidence="1">
    <location>
        <begin position="116"/>
        <end position="153"/>
    </location>
</feature>
<comment type="caution">
    <text evidence="3">The sequence shown here is derived from an EMBL/GenBank/DDBJ whole genome shotgun (WGS) entry which is preliminary data.</text>
</comment>
<name>A0ABX2I6T1_BLAHA</name>
<organism evidence="3 4">
    <name type="scientific">Blautia hansenii</name>
    <name type="common">Ruminococcus hansenii</name>
    <dbReference type="NCBI Taxonomy" id="1322"/>
    <lineage>
        <taxon>Bacteria</taxon>
        <taxon>Bacillati</taxon>
        <taxon>Bacillota</taxon>
        <taxon>Clostridia</taxon>
        <taxon>Lachnospirales</taxon>
        <taxon>Lachnospiraceae</taxon>
        <taxon>Blautia</taxon>
    </lineage>
</organism>
<dbReference type="Pfam" id="PF07454">
    <property type="entry name" value="SpoIIP"/>
    <property type="match status" value="1"/>
</dbReference>
<keyword evidence="2" id="KW-0812">Transmembrane</keyword>
<reference evidence="3 4" key="1">
    <citation type="journal article" date="2020" name="Cell Host Microbe">
        <title>Functional and Genomic Variation between Human-Derived Isolates of Lachnospiraceae Reveals Inter- and Intra-Species Diversity.</title>
        <authorList>
            <person name="Sorbara M.T."/>
            <person name="Littmann E.R."/>
            <person name="Fontana E."/>
            <person name="Moody T.U."/>
            <person name="Kohout C.E."/>
            <person name="Gjonbalaj M."/>
            <person name="Eaton V."/>
            <person name="Seok R."/>
            <person name="Leiner I.M."/>
            <person name="Pamer E.G."/>
        </authorList>
    </citation>
    <scope>NUCLEOTIDE SEQUENCE [LARGE SCALE GENOMIC DNA]</scope>
    <source>
        <strain evidence="3 4">MSK.15.26</strain>
    </source>
</reference>
<keyword evidence="2" id="KW-0472">Membrane</keyword>
<dbReference type="Proteomes" id="UP000822142">
    <property type="component" value="Unassembled WGS sequence"/>
</dbReference>
<gene>
    <name evidence="3" type="ORF">G5A70_03175</name>
</gene>
<protein>
    <submittedName>
        <fullName evidence="3">Stage II sporulation protein P</fullName>
    </submittedName>
</protein>
<dbReference type="EMBL" id="JAAITA010000002">
    <property type="protein sequence ID" value="NSJ85209.1"/>
    <property type="molecule type" value="Genomic_DNA"/>
</dbReference>
<feature type="compositionally biased region" description="Polar residues" evidence="1">
    <location>
        <begin position="133"/>
        <end position="145"/>
    </location>
</feature>
<dbReference type="RefSeq" id="WP_173747943.1">
    <property type="nucleotide sequence ID" value="NZ_JAAITA010000002.1"/>
</dbReference>
<evidence type="ECO:0000256" key="2">
    <source>
        <dbReference type="SAM" id="Phobius"/>
    </source>
</evidence>
<feature type="transmembrane region" description="Helical" evidence="2">
    <location>
        <begin position="12"/>
        <end position="31"/>
    </location>
</feature>
<evidence type="ECO:0000313" key="4">
    <source>
        <dbReference type="Proteomes" id="UP000822142"/>
    </source>
</evidence>
<accession>A0ABX2I6T1</accession>